<dbReference type="SMART" id="SM00456">
    <property type="entry name" value="WW"/>
    <property type="match status" value="1"/>
</dbReference>
<keyword evidence="4" id="KW-1185">Reference proteome</keyword>
<reference evidence="3" key="2">
    <citation type="submission" date="2021-01" db="EMBL/GenBank/DDBJ databases">
        <authorList>
            <person name="Schikora-Tamarit M.A."/>
        </authorList>
    </citation>
    <scope>NUCLEOTIDE SEQUENCE</scope>
    <source>
        <strain evidence="3">CBS2887</strain>
    </source>
</reference>
<dbReference type="EMBL" id="JAEUBG010005116">
    <property type="protein sequence ID" value="KAH3678257.1"/>
    <property type="molecule type" value="Genomic_DNA"/>
</dbReference>
<dbReference type="CDD" id="cd00201">
    <property type="entry name" value="WW"/>
    <property type="match status" value="1"/>
</dbReference>
<protein>
    <recommendedName>
        <fullName evidence="2">WW domain-containing protein</fullName>
    </recommendedName>
</protein>
<proteinExistence type="predicted"/>
<evidence type="ECO:0000313" key="4">
    <source>
        <dbReference type="Proteomes" id="UP000774326"/>
    </source>
</evidence>
<organism evidence="3 4">
    <name type="scientific">Wickerhamomyces pijperi</name>
    <name type="common">Yeast</name>
    <name type="synonym">Pichia pijperi</name>
    <dbReference type="NCBI Taxonomy" id="599730"/>
    <lineage>
        <taxon>Eukaryota</taxon>
        <taxon>Fungi</taxon>
        <taxon>Dikarya</taxon>
        <taxon>Ascomycota</taxon>
        <taxon>Saccharomycotina</taxon>
        <taxon>Saccharomycetes</taxon>
        <taxon>Phaffomycetales</taxon>
        <taxon>Wickerhamomycetaceae</taxon>
        <taxon>Wickerhamomyces</taxon>
    </lineage>
</organism>
<dbReference type="SUPFAM" id="SSF51045">
    <property type="entry name" value="WW domain"/>
    <property type="match status" value="1"/>
</dbReference>
<reference evidence="3" key="1">
    <citation type="journal article" date="2021" name="Open Biol.">
        <title>Shared evolutionary footprints suggest mitochondrial oxidative damage underlies multiple complex I losses in fungi.</title>
        <authorList>
            <person name="Schikora-Tamarit M.A."/>
            <person name="Marcet-Houben M."/>
            <person name="Nosek J."/>
            <person name="Gabaldon T."/>
        </authorList>
    </citation>
    <scope>NUCLEOTIDE SEQUENCE</scope>
    <source>
        <strain evidence="3">CBS2887</strain>
    </source>
</reference>
<name>A0A9P8PTU0_WICPI</name>
<comment type="caution">
    <text evidence="3">The sequence shown here is derived from an EMBL/GenBank/DDBJ whole genome shotgun (WGS) entry which is preliminary data.</text>
</comment>
<feature type="region of interest" description="Disordered" evidence="1">
    <location>
        <begin position="34"/>
        <end position="106"/>
    </location>
</feature>
<dbReference type="PROSITE" id="PS50020">
    <property type="entry name" value="WW_DOMAIN_2"/>
    <property type="match status" value="1"/>
</dbReference>
<dbReference type="Gene3D" id="2.20.70.10">
    <property type="match status" value="1"/>
</dbReference>
<gene>
    <name evidence="3" type="ORF">WICPIJ_008859</name>
</gene>
<dbReference type="InterPro" id="IPR001202">
    <property type="entry name" value="WW_dom"/>
</dbReference>
<dbReference type="Proteomes" id="UP000774326">
    <property type="component" value="Unassembled WGS sequence"/>
</dbReference>
<dbReference type="PROSITE" id="PS01159">
    <property type="entry name" value="WW_DOMAIN_1"/>
    <property type="match status" value="1"/>
</dbReference>
<accession>A0A9P8PTU0</accession>
<dbReference type="AlphaFoldDB" id="A0A9P8PTU0"/>
<dbReference type="InterPro" id="IPR036020">
    <property type="entry name" value="WW_dom_sf"/>
</dbReference>
<feature type="compositionally biased region" description="Basic and acidic residues" evidence="1">
    <location>
        <begin position="46"/>
        <end position="60"/>
    </location>
</feature>
<feature type="domain" description="WW" evidence="2">
    <location>
        <begin position="6"/>
        <end position="40"/>
    </location>
</feature>
<feature type="compositionally biased region" description="Polar residues" evidence="1">
    <location>
        <begin position="75"/>
        <end position="106"/>
    </location>
</feature>
<evidence type="ECO:0000256" key="1">
    <source>
        <dbReference type="SAM" id="MobiDB-lite"/>
    </source>
</evidence>
<dbReference type="OrthoDB" id="2444812at2759"/>
<evidence type="ECO:0000259" key="2">
    <source>
        <dbReference type="PROSITE" id="PS50020"/>
    </source>
</evidence>
<dbReference type="Pfam" id="PF00397">
    <property type="entry name" value="WW"/>
    <property type="match status" value="1"/>
</dbReference>
<sequence length="212" mass="22961">MTSINEHLPEGWVSVYDEEYKTNFYVNENTRESQWDMPTAPAPLVGKDEPPKYERYESKPTKKRTTSEASRAENRPQTYQQQIPTEIYSSSTRPNQQRYSSLVGNDRSSYSTGAGAVGGLLLATALAGAATSGSRYNRYGYDGYGHHHGGYGSGFGGFGQYGGYSGFGGGGLFGSSGYYRRPPCPPGFGGFGGGFGGYNGFGGHHHHGYHGW</sequence>
<evidence type="ECO:0000313" key="3">
    <source>
        <dbReference type="EMBL" id="KAH3678257.1"/>
    </source>
</evidence>